<evidence type="ECO:0000256" key="1">
    <source>
        <dbReference type="SAM" id="MobiDB-lite"/>
    </source>
</evidence>
<organism evidence="2 3">
    <name type="scientific">Tetracentron sinense</name>
    <name type="common">Spur-leaf</name>
    <dbReference type="NCBI Taxonomy" id="13715"/>
    <lineage>
        <taxon>Eukaryota</taxon>
        <taxon>Viridiplantae</taxon>
        <taxon>Streptophyta</taxon>
        <taxon>Embryophyta</taxon>
        <taxon>Tracheophyta</taxon>
        <taxon>Spermatophyta</taxon>
        <taxon>Magnoliopsida</taxon>
        <taxon>Trochodendrales</taxon>
        <taxon>Trochodendraceae</taxon>
        <taxon>Tetracentron</taxon>
    </lineage>
</organism>
<accession>A0A835DLY2</accession>
<proteinExistence type="predicted"/>
<name>A0A835DLY2_TETSI</name>
<reference evidence="2 3" key="1">
    <citation type="submission" date="2020-04" db="EMBL/GenBank/DDBJ databases">
        <title>Plant Genome Project.</title>
        <authorList>
            <person name="Zhang R.-G."/>
        </authorList>
    </citation>
    <scope>NUCLEOTIDE SEQUENCE [LARGE SCALE GENOMIC DNA]</scope>
    <source>
        <strain evidence="2">YNK0</strain>
        <tissue evidence="2">Leaf</tissue>
    </source>
</reference>
<dbReference type="InterPro" id="IPR036869">
    <property type="entry name" value="J_dom_sf"/>
</dbReference>
<dbReference type="OrthoDB" id="1717591at2759"/>
<feature type="region of interest" description="Disordered" evidence="1">
    <location>
        <begin position="330"/>
        <end position="350"/>
    </location>
</feature>
<dbReference type="PANTHER" id="PTHR23172:SF64">
    <property type="entry name" value="J DOMAIN-CONTAINING PROTEIN REQUIRED FOR CHLOROPLAST ACCUMULATION RESPONSE 1"/>
    <property type="match status" value="1"/>
</dbReference>
<dbReference type="GO" id="GO:0031982">
    <property type="term" value="C:vesicle"/>
    <property type="evidence" value="ECO:0007669"/>
    <property type="project" value="TreeGrafter"/>
</dbReference>
<feature type="region of interest" description="Disordered" evidence="1">
    <location>
        <begin position="1"/>
        <end position="55"/>
    </location>
</feature>
<dbReference type="OMA" id="WNGFNEK"/>
<dbReference type="Gene3D" id="1.10.287.110">
    <property type="entry name" value="DnaJ domain"/>
    <property type="match status" value="1"/>
</dbReference>
<feature type="compositionally biased region" description="Low complexity" evidence="1">
    <location>
        <begin position="15"/>
        <end position="33"/>
    </location>
</feature>
<dbReference type="Proteomes" id="UP000655225">
    <property type="component" value="Unassembled WGS sequence"/>
</dbReference>
<feature type="region of interest" description="Disordered" evidence="1">
    <location>
        <begin position="110"/>
        <end position="144"/>
    </location>
</feature>
<dbReference type="GO" id="GO:0072318">
    <property type="term" value="P:clathrin coat disassembly"/>
    <property type="evidence" value="ECO:0007669"/>
    <property type="project" value="TreeGrafter"/>
</dbReference>
<feature type="compositionally biased region" description="Basic and acidic residues" evidence="1">
    <location>
        <begin position="243"/>
        <end position="259"/>
    </location>
</feature>
<feature type="compositionally biased region" description="Polar residues" evidence="1">
    <location>
        <begin position="223"/>
        <end position="236"/>
    </location>
</feature>
<sequence length="781" mass="86660">MERFSHRDHILLGYSPQRSSGNPSSSSKTTSRNSDVDFRDVFGGPPRRFSIHDSRQSLGGTVDSYALRGEDETLSPRNPWTALREKPVFGEDGLNQRRYRSDEFFDDIFRGDESSSSTPRKTDHDPFSSTLSSRILSPVRLSPPNSEPFGGSILGAQFSLSARSAKGMDFQAFTTSNQSPYRNMDAASTAVGFPSSPSASLSRASNQVVQGQDDSRNDVRPSYRQSPLSHEFSLSSKAPLKTTKCDEQDTRGTRKKDLSGLEVDSNCSQFHFSIYKWASKGVPLVMPLRGGYSLSSKEGGNNDRDSSSNGRDKIESIVSELPAPVMQGVEFPTLNDSTSETNKSSRMEYEKQDHISLFNTITRDRLDSSQITEEVVPAGPESKPLNNLQSTIIEVSSNLLPHTAGNGTKPRHGVSDALFDISLCRVTGEEISVSMQEAGKPELKPLPSLFYDKIDEQGQDKMAGQATENEGVVKSLDTSSGNVDGGKKVKKHDGKRIISNLAEEANISLQGSHNNPEEKLVGNKVKGKVKEFIKIFNQEVPSKPKTNVFTRSRSFRWKERGACKAENEACVYETRAVEKEKMTNVNKKKTLTVAPIMVDKFLRQSEEPHFGLSTGIRKIYDTSSEQNVSASSSESVPRCFEAAVGIIDESHCENFQGTYLIEELPHDQNNQTQTDEHHEEIQISDARIRRWSNGKEGNIRSLLSTLQYVLWPESGWKPVPLVDIIEGNAVKRAYQKALLCLHPDKLQQKGAASHQKYIAQKVFEILQLNIEYSDITKAAAI</sequence>
<feature type="region of interest" description="Disordered" evidence="1">
    <location>
        <begin position="187"/>
        <end position="260"/>
    </location>
</feature>
<gene>
    <name evidence="2" type="ORF">HHK36_010082</name>
</gene>
<feature type="region of interest" description="Disordered" evidence="1">
    <location>
        <begin position="60"/>
        <end position="79"/>
    </location>
</feature>
<evidence type="ECO:0008006" key="4">
    <source>
        <dbReference type="Google" id="ProtNLM"/>
    </source>
</evidence>
<keyword evidence="3" id="KW-1185">Reference proteome</keyword>
<dbReference type="GO" id="GO:0072583">
    <property type="term" value="P:clathrin-dependent endocytosis"/>
    <property type="evidence" value="ECO:0007669"/>
    <property type="project" value="TreeGrafter"/>
</dbReference>
<protein>
    <recommendedName>
        <fullName evidence="4">J domain-containing protein required for chloroplast accumulation response 1</fullName>
    </recommendedName>
</protein>
<dbReference type="SUPFAM" id="SSF46565">
    <property type="entry name" value="Chaperone J-domain"/>
    <property type="match status" value="1"/>
</dbReference>
<feature type="compositionally biased region" description="Basic and acidic residues" evidence="1">
    <location>
        <begin position="1"/>
        <end position="10"/>
    </location>
</feature>
<dbReference type="GO" id="GO:0005737">
    <property type="term" value="C:cytoplasm"/>
    <property type="evidence" value="ECO:0007669"/>
    <property type="project" value="TreeGrafter"/>
</dbReference>
<feature type="compositionally biased region" description="Low complexity" evidence="1">
    <location>
        <begin position="194"/>
        <end position="205"/>
    </location>
</feature>
<dbReference type="PANTHER" id="PTHR23172">
    <property type="entry name" value="AUXILIN/CYCLIN G-ASSOCIATED KINASE-RELATED"/>
    <property type="match status" value="1"/>
</dbReference>
<evidence type="ECO:0000313" key="2">
    <source>
        <dbReference type="EMBL" id="KAF8405182.1"/>
    </source>
</evidence>
<dbReference type="AlphaFoldDB" id="A0A835DLY2"/>
<dbReference type="GO" id="GO:0030276">
    <property type="term" value="F:clathrin binding"/>
    <property type="evidence" value="ECO:0007669"/>
    <property type="project" value="TreeGrafter"/>
</dbReference>
<dbReference type="FunFam" id="1.10.287.110:FF:000043">
    <property type="entry name" value="J-domain protein required for chloroplast accumulation response 1"/>
    <property type="match status" value="1"/>
</dbReference>
<evidence type="ECO:0000313" key="3">
    <source>
        <dbReference type="Proteomes" id="UP000655225"/>
    </source>
</evidence>
<dbReference type="EMBL" id="JABCRI010000006">
    <property type="protein sequence ID" value="KAF8405182.1"/>
    <property type="molecule type" value="Genomic_DNA"/>
</dbReference>
<comment type="caution">
    <text evidence="2">The sequence shown here is derived from an EMBL/GenBank/DDBJ whole genome shotgun (WGS) entry which is preliminary data.</text>
</comment>